<sequence length="285" mass="30548">MTPSPRVALATFSGMPGGNDDDQELSAALTAEGLGAEAVSWDDPDADWDSYALVVVRSTWDYTVRLDEFLTWAARVPRLANPAEVLRWNTDKRYLRDLDEAGVPVVPTRWDSGDVPADWPEYVIKPAVSAGSRDTARWRAGEEGKARAHLRTLREAGRTVMIQPYLSAIDTEGETALLFCEREFSHAARKAPILKAGAGLLDAPHGGEIGAAEATPEQLAVAARALAAVPGDLLYARVDLVPGADGTPVVLELELTEPALFLGQAPGSAARFARAIARRVSRPSA</sequence>
<dbReference type="PANTHER" id="PTHR39217:SF1">
    <property type="entry name" value="GLUTATHIONE SYNTHETASE"/>
    <property type="match status" value="1"/>
</dbReference>
<proteinExistence type="predicted"/>
<keyword evidence="2" id="KW-1185">Reference proteome</keyword>
<comment type="caution">
    <text evidence="1">The sequence shown here is derived from an EMBL/GenBank/DDBJ whole genome shotgun (WGS) entry which is preliminary data.</text>
</comment>
<evidence type="ECO:0008006" key="3">
    <source>
        <dbReference type="Google" id="ProtNLM"/>
    </source>
</evidence>
<name>A0ABP6BNS4_9ACTN</name>
<dbReference type="PANTHER" id="PTHR39217">
    <property type="match status" value="1"/>
</dbReference>
<evidence type="ECO:0000313" key="1">
    <source>
        <dbReference type="EMBL" id="GAA2579836.1"/>
    </source>
</evidence>
<reference evidence="2" key="1">
    <citation type="journal article" date="2019" name="Int. J. Syst. Evol. Microbiol.">
        <title>The Global Catalogue of Microorganisms (GCM) 10K type strain sequencing project: providing services to taxonomists for standard genome sequencing and annotation.</title>
        <authorList>
            <consortium name="The Broad Institute Genomics Platform"/>
            <consortium name="The Broad Institute Genome Sequencing Center for Infectious Disease"/>
            <person name="Wu L."/>
            <person name="Ma J."/>
        </authorList>
    </citation>
    <scope>NUCLEOTIDE SEQUENCE [LARGE SCALE GENOMIC DNA]</scope>
    <source>
        <strain evidence="2">JCM 6833</strain>
    </source>
</reference>
<dbReference type="RefSeq" id="WP_344538136.1">
    <property type="nucleotide sequence ID" value="NZ_BAAATD010000001.1"/>
</dbReference>
<dbReference type="EMBL" id="BAAATD010000001">
    <property type="protein sequence ID" value="GAA2579836.1"/>
    <property type="molecule type" value="Genomic_DNA"/>
</dbReference>
<dbReference type="Proteomes" id="UP001501509">
    <property type="component" value="Unassembled WGS sequence"/>
</dbReference>
<organism evidence="1 2">
    <name type="scientific">Actinomadura fulvescens</name>
    <dbReference type="NCBI Taxonomy" id="46160"/>
    <lineage>
        <taxon>Bacteria</taxon>
        <taxon>Bacillati</taxon>
        <taxon>Actinomycetota</taxon>
        <taxon>Actinomycetes</taxon>
        <taxon>Streptosporangiales</taxon>
        <taxon>Thermomonosporaceae</taxon>
        <taxon>Actinomadura</taxon>
    </lineage>
</organism>
<protein>
    <recommendedName>
        <fullName evidence="3">ATP-grasp domain-containing protein</fullName>
    </recommendedName>
</protein>
<evidence type="ECO:0000313" key="2">
    <source>
        <dbReference type="Proteomes" id="UP001501509"/>
    </source>
</evidence>
<dbReference type="SUPFAM" id="SSF56059">
    <property type="entry name" value="Glutathione synthetase ATP-binding domain-like"/>
    <property type="match status" value="1"/>
</dbReference>
<dbReference type="InterPro" id="IPR053191">
    <property type="entry name" value="DcsG_Biosynth_Enzyme"/>
</dbReference>
<accession>A0ABP6BNS4</accession>
<gene>
    <name evidence="1" type="ORF">GCM10010411_10490</name>
</gene>